<dbReference type="GeneID" id="109585515"/>
<dbReference type="AlphaFoldDB" id="A0AAN0JJQ4"/>
<feature type="transmembrane region" description="Helical" evidence="1">
    <location>
        <begin position="6"/>
        <end position="29"/>
    </location>
</feature>
<evidence type="ECO:0000313" key="3">
    <source>
        <dbReference type="Proteomes" id="UP000007879"/>
    </source>
</evidence>
<dbReference type="KEGG" id="aqu:109585515"/>
<evidence type="ECO:0000313" key="2">
    <source>
        <dbReference type="EnsemblMetazoa" id="XP_019857204.1"/>
    </source>
</evidence>
<dbReference type="EnsemblMetazoa" id="XM_020001645.1">
    <property type="protein sequence ID" value="XP_019857204.1"/>
    <property type="gene ID" value="LOC109585515"/>
</dbReference>
<protein>
    <submittedName>
        <fullName evidence="2">Uncharacterized protein</fullName>
    </submittedName>
</protein>
<organism evidence="2 3">
    <name type="scientific">Amphimedon queenslandica</name>
    <name type="common">Sponge</name>
    <dbReference type="NCBI Taxonomy" id="400682"/>
    <lineage>
        <taxon>Eukaryota</taxon>
        <taxon>Metazoa</taxon>
        <taxon>Porifera</taxon>
        <taxon>Demospongiae</taxon>
        <taxon>Heteroscleromorpha</taxon>
        <taxon>Haplosclerida</taxon>
        <taxon>Niphatidae</taxon>
        <taxon>Amphimedon</taxon>
    </lineage>
</organism>
<dbReference type="Proteomes" id="UP000007879">
    <property type="component" value="Unassembled WGS sequence"/>
</dbReference>
<keyword evidence="1" id="KW-1133">Transmembrane helix</keyword>
<dbReference type="RefSeq" id="XP_019857204.1">
    <property type="nucleotide sequence ID" value="XM_020001645.1"/>
</dbReference>
<reference evidence="2" key="2">
    <citation type="submission" date="2024-06" db="UniProtKB">
        <authorList>
            <consortium name="EnsemblMetazoa"/>
        </authorList>
    </citation>
    <scope>IDENTIFICATION</scope>
</reference>
<keyword evidence="1" id="KW-0472">Membrane</keyword>
<reference evidence="3" key="1">
    <citation type="journal article" date="2010" name="Nature">
        <title>The Amphimedon queenslandica genome and the evolution of animal complexity.</title>
        <authorList>
            <person name="Srivastava M."/>
            <person name="Simakov O."/>
            <person name="Chapman J."/>
            <person name="Fahey B."/>
            <person name="Gauthier M.E."/>
            <person name="Mitros T."/>
            <person name="Richards G.S."/>
            <person name="Conaco C."/>
            <person name="Dacre M."/>
            <person name="Hellsten U."/>
            <person name="Larroux C."/>
            <person name="Putnam N.H."/>
            <person name="Stanke M."/>
            <person name="Adamska M."/>
            <person name="Darling A."/>
            <person name="Degnan S.M."/>
            <person name="Oakley T.H."/>
            <person name="Plachetzki D.C."/>
            <person name="Zhai Y."/>
            <person name="Adamski M."/>
            <person name="Calcino A."/>
            <person name="Cummins S.F."/>
            <person name="Goodstein D.M."/>
            <person name="Harris C."/>
            <person name="Jackson D.J."/>
            <person name="Leys S.P."/>
            <person name="Shu S."/>
            <person name="Woodcroft B.J."/>
            <person name="Vervoort M."/>
            <person name="Kosik K.S."/>
            <person name="Manning G."/>
            <person name="Degnan B.M."/>
            <person name="Rokhsar D.S."/>
        </authorList>
    </citation>
    <scope>NUCLEOTIDE SEQUENCE [LARGE SCALE GENOMIC DNA]</scope>
</reference>
<keyword evidence="3" id="KW-1185">Reference proteome</keyword>
<proteinExistence type="predicted"/>
<name>A0AAN0JJQ4_AMPQE</name>
<accession>A0AAN0JJQ4</accession>
<sequence length="124" mass="13677">MFSFSLPAHLSYCIALSLLILITGINVTVGTAPDRLPDTPAEGLDPMPVTPEVISIAQKMKKNAEKKLKTSFTTYTPLYYIKKGESYYCIRVLVDDGIIDVFGKYCCAGYVSGVKAKHVNLTFF</sequence>
<evidence type="ECO:0000256" key="1">
    <source>
        <dbReference type="SAM" id="Phobius"/>
    </source>
</evidence>
<keyword evidence="1" id="KW-0812">Transmembrane</keyword>